<feature type="domain" description="Aerobactin siderophore biosynthesis IucA/IucC-like C-terminal" evidence="3">
    <location>
        <begin position="429"/>
        <end position="590"/>
    </location>
</feature>
<gene>
    <name evidence="4" type="ORF">GCM10022277_43150</name>
</gene>
<organism evidence="4 5">
    <name type="scientific">Litoribacillus peritrichatus</name>
    <dbReference type="NCBI Taxonomy" id="718191"/>
    <lineage>
        <taxon>Bacteria</taxon>
        <taxon>Pseudomonadati</taxon>
        <taxon>Pseudomonadota</taxon>
        <taxon>Gammaproteobacteria</taxon>
        <taxon>Oceanospirillales</taxon>
        <taxon>Oceanospirillaceae</taxon>
        <taxon>Litoribacillus</taxon>
    </lineage>
</organism>
<dbReference type="InterPro" id="IPR007310">
    <property type="entry name" value="Aerobactin_biosyn_IucA/IucC_N"/>
</dbReference>
<dbReference type="Gene3D" id="2.30.30.1240">
    <property type="entry name" value="AscD, thumb domain, four stranded beta-sheet"/>
    <property type="match status" value="1"/>
</dbReference>
<feature type="domain" description="Aerobactin siderophore biosynthesis IucA/IucC N-terminal" evidence="2">
    <location>
        <begin position="165"/>
        <end position="398"/>
    </location>
</feature>
<dbReference type="InterPro" id="IPR043033">
    <property type="entry name" value="PvsD/AcsD-like_thumb_beta"/>
</dbReference>
<dbReference type="Pfam" id="PF04183">
    <property type="entry name" value="IucA_IucC"/>
    <property type="match status" value="1"/>
</dbReference>
<dbReference type="InterPro" id="IPR022770">
    <property type="entry name" value="IucA/IucC-like_C"/>
</dbReference>
<name>A0ABP7NCG7_9GAMM</name>
<dbReference type="Gene3D" id="1.10.150.640">
    <property type="entry name" value="AcsD, thumb domain, helical bundle"/>
    <property type="match status" value="1"/>
</dbReference>
<reference evidence="5" key="1">
    <citation type="journal article" date="2019" name="Int. J. Syst. Evol. Microbiol.">
        <title>The Global Catalogue of Microorganisms (GCM) 10K type strain sequencing project: providing services to taxonomists for standard genome sequencing and annotation.</title>
        <authorList>
            <consortium name="The Broad Institute Genomics Platform"/>
            <consortium name="The Broad Institute Genome Sequencing Center for Infectious Disease"/>
            <person name="Wu L."/>
            <person name="Ma J."/>
        </authorList>
    </citation>
    <scope>NUCLEOTIDE SEQUENCE [LARGE SCALE GENOMIC DNA]</scope>
    <source>
        <strain evidence="5">JCM 17551</strain>
    </source>
</reference>
<dbReference type="Gene3D" id="1.10.510.40">
    <property type="match status" value="1"/>
</dbReference>
<keyword evidence="5" id="KW-1185">Reference proteome</keyword>
<evidence type="ECO:0000313" key="4">
    <source>
        <dbReference type="EMBL" id="GAA3942678.1"/>
    </source>
</evidence>
<dbReference type="Pfam" id="PF06276">
    <property type="entry name" value="FhuF"/>
    <property type="match status" value="1"/>
</dbReference>
<accession>A0ABP7NCG7</accession>
<comment type="similarity">
    <text evidence="1">Belongs to the IucA/IucC family.</text>
</comment>
<evidence type="ECO:0000259" key="3">
    <source>
        <dbReference type="Pfam" id="PF06276"/>
    </source>
</evidence>
<proteinExistence type="inferred from homology"/>
<dbReference type="EMBL" id="BAABBN010000017">
    <property type="protein sequence ID" value="GAA3942678.1"/>
    <property type="molecule type" value="Genomic_DNA"/>
</dbReference>
<dbReference type="InterPro" id="IPR043032">
    <property type="entry name" value="PvsD/AcsD-like_thumb_helix"/>
</dbReference>
<evidence type="ECO:0000259" key="2">
    <source>
        <dbReference type="Pfam" id="PF04183"/>
    </source>
</evidence>
<sequence>MLIATQIHEQSEADKEASQFTSQSLLNCYLREVAAPGGHITIEKPGDMKGWPEHLTALQRVTDGMCLIVSLPMVQRCVMILVDKISLTQNYRYLSSAYLIEDDKPQAMLDYSGLAQWLLKELAVMFDQPLNDELFEQIQNSFQLTRMILEAEHPPLLAEQPMAAYLQSEQLLSLGHNFHPAPKSRQGLSSVQLKAYSPEFHTGFALHYFRVQKALIVEQSYLSESCSEIITRYAPESISAATGFALIPVHPWQAEYLLEQSLVVDAIAQGKLEYLGAHGALFHPTSSVRTLYNPNIPYFYKSSLNVRLTNCVRKNAIYELESALFLSQLIRDGADEKFSELFPDVVFMEEPAFMSVDLGGNDEKARLEALEGFGLILRENVTETLRENNTAVLAGTLFSQSISGPSLIQDRLWNLARAQGCDHQKAAILWFSDYVERLLHPILYSYFRLGIVYEPHLQNVLIGLDGHQPRQLFIRDMEGVKLMPEYWPEERLTGLSERARQAVYYDEEKGWNRIAYCLFVNNLCQAVFYISAGDPVLEACLWSQVGHQLKRYQSLYGCAKSGQRILSLLNGDPLPNKTNLLTRVLKQADKQSGYVPLTNPIINPQHSNFQAVPKVQSIDLEAIQTQGVKA</sequence>
<protein>
    <submittedName>
        <fullName evidence="4">Siderophore biosynthesis protein PvsD</fullName>
    </submittedName>
</protein>
<dbReference type="PANTHER" id="PTHR34384:SF5">
    <property type="entry name" value="L-2,3-DIAMINOPROPANOATE--CITRATE LIGASE"/>
    <property type="match status" value="1"/>
</dbReference>
<dbReference type="Proteomes" id="UP001501565">
    <property type="component" value="Unassembled WGS sequence"/>
</dbReference>
<dbReference type="RefSeq" id="WP_344800745.1">
    <property type="nucleotide sequence ID" value="NZ_BAABBN010000017.1"/>
</dbReference>
<evidence type="ECO:0000313" key="5">
    <source>
        <dbReference type="Proteomes" id="UP001501565"/>
    </source>
</evidence>
<comment type="caution">
    <text evidence="4">The sequence shown here is derived from an EMBL/GenBank/DDBJ whole genome shotgun (WGS) entry which is preliminary data.</text>
</comment>
<dbReference type="PANTHER" id="PTHR34384">
    <property type="entry name" value="L-2,3-DIAMINOPROPANOATE--CITRATE LIGASE"/>
    <property type="match status" value="1"/>
</dbReference>
<evidence type="ECO:0000256" key="1">
    <source>
        <dbReference type="ARBA" id="ARBA00007832"/>
    </source>
</evidence>
<dbReference type="InterPro" id="IPR037455">
    <property type="entry name" value="LucA/IucC-like"/>
</dbReference>